<dbReference type="SMART" id="SM00954">
    <property type="entry name" value="RelA_SpoT"/>
    <property type="match status" value="1"/>
</dbReference>
<keyword evidence="9" id="KW-0418">Kinase</keyword>
<gene>
    <name evidence="9" type="primary">relA</name>
    <name evidence="9" type="ORF">NCTC13294_01216</name>
</gene>
<evidence type="ECO:0000256" key="5">
    <source>
        <dbReference type="ARBA" id="ARBA00033308"/>
    </source>
</evidence>
<dbReference type="SUPFAM" id="SSF55021">
    <property type="entry name" value="ACT-like"/>
    <property type="match status" value="1"/>
</dbReference>
<evidence type="ECO:0000256" key="4">
    <source>
        <dbReference type="ARBA" id="ARBA00032407"/>
    </source>
</evidence>
<dbReference type="AlphaFoldDB" id="A0A381E6R9"/>
<dbReference type="SUPFAM" id="SSF81301">
    <property type="entry name" value="Nucleotidyltransferase"/>
    <property type="match status" value="1"/>
</dbReference>
<dbReference type="Gene3D" id="3.30.460.10">
    <property type="entry name" value="Beta Polymerase, domain 2"/>
    <property type="match status" value="1"/>
</dbReference>
<dbReference type="PANTHER" id="PTHR21262:SF31">
    <property type="entry name" value="GTP PYROPHOSPHOKINASE"/>
    <property type="match status" value="1"/>
</dbReference>
<organism evidence="9 10">
    <name type="scientific">Cardiobacterium valvarum</name>
    <dbReference type="NCBI Taxonomy" id="194702"/>
    <lineage>
        <taxon>Bacteria</taxon>
        <taxon>Pseudomonadati</taxon>
        <taxon>Pseudomonadota</taxon>
        <taxon>Gammaproteobacteria</taxon>
        <taxon>Cardiobacteriales</taxon>
        <taxon>Cardiobacteriaceae</taxon>
        <taxon>Cardiobacterium</taxon>
    </lineage>
</organism>
<dbReference type="Pfam" id="PF19296">
    <property type="entry name" value="RelA_AH_RIS"/>
    <property type="match status" value="1"/>
</dbReference>
<dbReference type="SUPFAM" id="SSF109604">
    <property type="entry name" value="HD-domain/PDEase-like"/>
    <property type="match status" value="1"/>
</dbReference>
<dbReference type="PANTHER" id="PTHR21262">
    <property type="entry name" value="GUANOSINE-3',5'-BIS DIPHOSPHATE 3'-PYROPHOSPHOHYDROLASE"/>
    <property type="match status" value="1"/>
</dbReference>
<dbReference type="Gene3D" id="3.10.20.30">
    <property type="match status" value="1"/>
</dbReference>
<dbReference type="Pfam" id="PF13291">
    <property type="entry name" value="ACT_4"/>
    <property type="match status" value="1"/>
</dbReference>
<feature type="domain" description="ACT" evidence="7">
    <location>
        <begin position="643"/>
        <end position="717"/>
    </location>
</feature>
<dbReference type="InterPro" id="IPR002912">
    <property type="entry name" value="ACT_dom"/>
</dbReference>
<dbReference type="CDD" id="cd05399">
    <property type="entry name" value="NT_Rel-Spo_like"/>
    <property type="match status" value="1"/>
</dbReference>
<keyword evidence="9" id="KW-0808">Transferase</keyword>
<evidence type="ECO:0000256" key="3">
    <source>
        <dbReference type="ARBA" id="ARBA00029754"/>
    </source>
</evidence>
<dbReference type="OrthoDB" id="9805041at2"/>
<dbReference type="GO" id="GO:0015969">
    <property type="term" value="P:guanosine tetraphosphate metabolic process"/>
    <property type="evidence" value="ECO:0007669"/>
    <property type="project" value="InterPro"/>
</dbReference>
<dbReference type="InterPro" id="IPR012675">
    <property type="entry name" value="Beta-grasp_dom_sf"/>
</dbReference>
<dbReference type="GO" id="GO:0008728">
    <property type="term" value="F:GTP diphosphokinase activity"/>
    <property type="evidence" value="ECO:0007669"/>
    <property type="project" value="TreeGrafter"/>
</dbReference>
<dbReference type="InterPro" id="IPR045865">
    <property type="entry name" value="ACT-like_dom_sf"/>
</dbReference>
<comment type="function">
    <text evidence="6">In eubacteria ppGpp (guanosine 3'-diphosphate 5'-diphosphate) is a mediator of the stringent response that coordinates a variety of cellular activities in response to changes in nutritional abundance.</text>
</comment>
<sequence length="717" mass="81414">MNTTQQPAWLREAQEHYTDNAAREQLAAAYAIAAATPTPPDERSRTLVKLLLNLRSDATLLAAGLLVEPWRKKQLDLEALAASPCHGVIGLLQALDDLALIDQLHEQEQSDIERLRKMLLAMASDMRAVILKLTLQVVLMRNLSAYSAQEQQRSALQTRDLLAPLANRLGIAQLKSELEDRALRVLEPDIYQEIAGELEGKRVDRERYINRIIDLLRYKLTDAGIHVKRLYGRVKHINSIYLKMKRKGLRFEQLNDIRAVRVEVETEADCYRVLSVVNDLWQPIAAEFDDYIAHPKANGYQSLHTSLIGPENRVIEVQIRTSKMHEHAELGVAAHWLYKEKGIRHSKQFEQQIEWLRRMIEGGDHSRGDIVFDQFKNEAFRDRVYVVSPQGRVVDLPEGATPLDFAYHIHTQLGHRCRGAKINGQIVPLTTALKNGDSVEILTQKEANPSRDWLNDHLGYLQSGRAKAKVRSYFKKLEKEKSVQAGQEMLERESRRLGITPDNKMLEDIARQSNVHSITDLYAGIGFGDIGVLNIIHELSARQQKSAEQPTLDERLARIPVKAPRKQSRQNIDIDGVDNLLVNYATCCQPVPPVAIRGFISQGRGVNIHRADCPNLQHLAKAHPERILDVHWNAGASGLFTVVIAIEAFDRPHLLRDISQILANEKIAILDVKMQQDNRNRIYGTFTLEITDMEQLSRVIDRIAQVKDVASVRREQK</sequence>
<keyword evidence="10" id="KW-1185">Reference proteome</keyword>
<evidence type="ECO:0000259" key="8">
    <source>
        <dbReference type="PROSITE" id="PS51880"/>
    </source>
</evidence>
<dbReference type="EMBL" id="UFUW01000001">
    <property type="protein sequence ID" value="SUX22298.1"/>
    <property type="molecule type" value="Genomic_DNA"/>
</dbReference>
<dbReference type="NCBIfam" id="TIGR00691">
    <property type="entry name" value="spoT_relA"/>
    <property type="match status" value="1"/>
</dbReference>
<name>A0A381E6R9_9GAMM</name>
<feature type="domain" description="TGS" evidence="8">
    <location>
        <begin position="382"/>
        <end position="443"/>
    </location>
</feature>
<dbReference type="GO" id="GO:0015949">
    <property type="term" value="P:nucleobase-containing small molecule interconversion"/>
    <property type="evidence" value="ECO:0007669"/>
    <property type="project" value="UniProtKB-ARBA"/>
</dbReference>
<dbReference type="Proteomes" id="UP000254572">
    <property type="component" value="Unassembled WGS sequence"/>
</dbReference>
<dbReference type="Pfam" id="PF13328">
    <property type="entry name" value="HD_4"/>
    <property type="match status" value="1"/>
</dbReference>
<dbReference type="InterPro" id="IPR004095">
    <property type="entry name" value="TGS"/>
</dbReference>
<dbReference type="InterPro" id="IPR033655">
    <property type="entry name" value="TGS_RelA/SpoT"/>
</dbReference>
<dbReference type="InterPro" id="IPR004811">
    <property type="entry name" value="RelA/Spo_fam"/>
</dbReference>
<dbReference type="PROSITE" id="PS51880">
    <property type="entry name" value="TGS"/>
    <property type="match status" value="1"/>
</dbReference>
<dbReference type="GO" id="GO:0042594">
    <property type="term" value="P:response to starvation"/>
    <property type="evidence" value="ECO:0007669"/>
    <property type="project" value="TreeGrafter"/>
</dbReference>
<dbReference type="InterPro" id="IPR043519">
    <property type="entry name" value="NT_sf"/>
</dbReference>
<dbReference type="GO" id="GO:0016301">
    <property type="term" value="F:kinase activity"/>
    <property type="evidence" value="ECO:0007669"/>
    <property type="project" value="UniProtKB-KW"/>
</dbReference>
<dbReference type="InterPro" id="IPR012676">
    <property type="entry name" value="TGS-like"/>
</dbReference>
<dbReference type="CDD" id="cd01668">
    <property type="entry name" value="TGS_RSH"/>
    <property type="match status" value="1"/>
</dbReference>
<evidence type="ECO:0000256" key="6">
    <source>
        <dbReference type="RuleBase" id="RU003847"/>
    </source>
</evidence>
<dbReference type="RefSeq" id="WP_115611530.1">
    <property type="nucleotide sequence ID" value="NZ_JBHLZC010000001.1"/>
</dbReference>
<dbReference type="PROSITE" id="PS51671">
    <property type="entry name" value="ACT"/>
    <property type="match status" value="1"/>
</dbReference>
<comment type="similarity">
    <text evidence="6">Belongs to the relA/spoT family.</text>
</comment>
<dbReference type="Pfam" id="PF04607">
    <property type="entry name" value="RelA_SpoT"/>
    <property type="match status" value="1"/>
</dbReference>
<comment type="pathway">
    <text evidence="2">Purine metabolism.</text>
</comment>
<evidence type="ECO:0000259" key="7">
    <source>
        <dbReference type="PROSITE" id="PS51671"/>
    </source>
</evidence>
<evidence type="ECO:0000256" key="2">
    <source>
        <dbReference type="ARBA" id="ARBA00025704"/>
    </source>
</evidence>
<reference evidence="9 10" key="1">
    <citation type="submission" date="2018-06" db="EMBL/GenBank/DDBJ databases">
        <authorList>
            <consortium name="Pathogen Informatics"/>
            <person name="Doyle S."/>
        </authorList>
    </citation>
    <scope>NUCLEOTIDE SEQUENCE [LARGE SCALE GENOMIC DNA]</scope>
    <source>
        <strain evidence="9 10">NCTC13294</strain>
    </source>
</reference>
<dbReference type="FunFam" id="3.30.460.10:FF:000001">
    <property type="entry name" value="GTP pyrophosphokinase RelA"/>
    <property type="match status" value="1"/>
</dbReference>
<dbReference type="InterPro" id="IPR045600">
    <property type="entry name" value="RelA/SpoT_AH_RIS"/>
</dbReference>
<evidence type="ECO:0000313" key="10">
    <source>
        <dbReference type="Proteomes" id="UP000254572"/>
    </source>
</evidence>
<dbReference type="FunFam" id="3.10.20.30:FF:000002">
    <property type="entry name" value="GTP pyrophosphokinase (RelA/SpoT)"/>
    <property type="match status" value="1"/>
</dbReference>
<dbReference type="Pfam" id="PF02824">
    <property type="entry name" value="TGS"/>
    <property type="match status" value="1"/>
</dbReference>
<evidence type="ECO:0000256" key="1">
    <source>
        <dbReference type="ARBA" id="ARBA00019852"/>
    </source>
</evidence>
<evidence type="ECO:0000313" key="9">
    <source>
        <dbReference type="EMBL" id="SUX22298.1"/>
    </source>
</evidence>
<dbReference type="GO" id="GO:0005886">
    <property type="term" value="C:plasma membrane"/>
    <property type="evidence" value="ECO:0007669"/>
    <property type="project" value="TreeGrafter"/>
</dbReference>
<proteinExistence type="inferred from homology"/>
<accession>A0A381E6R9</accession>
<protein>
    <recommendedName>
        <fullName evidence="1">GTP pyrophosphokinase</fullName>
    </recommendedName>
    <alternativeName>
        <fullName evidence="4">(p)ppGpp synthase</fullName>
    </alternativeName>
    <alternativeName>
        <fullName evidence="3">ATP:GTP 3'-pyrophosphotransferase</fullName>
    </alternativeName>
    <alternativeName>
        <fullName evidence="5">ppGpp synthase I</fullName>
    </alternativeName>
</protein>
<dbReference type="CDD" id="cd04876">
    <property type="entry name" value="ACT_RelA-SpoT"/>
    <property type="match status" value="1"/>
</dbReference>
<dbReference type="GO" id="GO:0008893">
    <property type="term" value="F:guanosine-3',5'-bis(diphosphate) 3'-diphosphatase activity"/>
    <property type="evidence" value="ECO:0007669"/>
    <property type="project" value="TreeGrafter"/>
</dbReference>
<dbReference type="Gene3D" id="3.30.70.260">
    <property type="match status" value="1"/>
</dbReference>
<dbReference type="Gene3D" id="1.10.3210.10">
    <property type="entry name" value="Hypothetical protein af1432"/>
    <property type="match status" value="1"/>
</dbReference>
<dbReference type="SUPFAM" id="SSF81271">
    <property type="entry name" value="TGS-like"/>
    <property type="match status" value="1"/>
</dbReference>
<dbReference type="InterPro" id="IPR007685">
    <property type="entry name" value="RelA_SpoT"/>
</dbReference>